<accession>A0A378Y6X2</accession>
<sequence length="457" mass="51198">MKWKEPTFGATPMLKALTTANARRKAQAFDLVAEQKKQKLNYPEWAQSWLRKYKEDWYIAQANGDEVGMRKAQKLAEGLRSKLREMATFPKWAQEEMKKETIRWMTAEASGNIREKLAAEKAGRAIREKLGLIDTSIKEPPKEPVTNKSKDGSKTEQAPPDKSGNDSFEAELAKFPESYRPALLKLHKQHPSWRFIAEETNVDFNSFLKAEMKNGLVCTEVDKYGYSPSWRDPKFKYDRGYNAASPKAVSYFLDPRNFLTESRVFQFLSGKYDKNTQNKEAVNKVLSKSLANKGDVFLKAGGNEASAVFLAAKAMVESGGGTSTLGKGQVPGYIGWYNMYGIGANDGSALKNGAKKAKSENWNSVDSAIIGGGKWIYRNYIKTGQDTLYSLKWNVNSFRSNGTVSKQYATNIMDAYVKSDRFSKGLKTVDAPLTFRIPVYKNMPATACPEPTQASSR</sequence>
<proteinExistence type="predicted"/>
<dbReference type="SMART" id="SM00047">
    <property type="entry name" value="LYZ2"/>
    <property type="match status" value="1"/>
</dbReference>
<reference evidence="3 4" key="1">
    <citation type="submission" date="2018-06" db="EMBL/GenBank/DDBJ databases">
        <authorList>
            <consortium name="Pathogen Informatics"/>
            <person name="Doyle S."/>
        </authorList>
    </citation>
    <scope>NUCLEOTIDE SEQUENCE [LARGE SCALE GENOMIC DNA]</scope>
    <source>
        <strain evidence="3 4">NCTC10343</strain>
    </source>
</reference>
<evidence type="ECO:0000256" key="1">
    <source>
        <dbReference type="SAM" id="MobiDB-lite"/>
    </source>
</evidence>
<dbReference type="GeneID" id="93348547"/>
<evidence type="ECO:0000313" key="4">
    <source>
        <dbReference type="Proteomes" id="UP000254400"/>
    </source>
</evidence>
<dbReference type="EC" id="3.2.1.96" evidence="3"/>
<protein>
    <submittedName>
        <fullName evidence="3">von Willebrand factor A</fullName>
        <ecNumber evidence="3">3.2.1.96</ecNumber>
    </submittedName>
</protein>
<evidence type="ECO:0000313" key="3">
    <source>
        <dbReference type="EMBL" id="SUA72290.1"/>
    </source>
</evidence>
<feature type="compositionally biased region" description="Basic and acidic residues" evidence="1">
    <location>
        <begin position="132"/>
        <end position="142"/>
    </location>
</feature>
<organism evidence="3 4">
    <name type="scientific">Paenibacillus polymyxa</name>
    <name type="common">Bacillus polymyxa</name>
    <dbReference type="NCBI Taxonomy" id="1406"/>
    <lineage>
        <taxon>Bacteria</taxon>
        <taxon>Bacillati</taxon>
        <taxon>Bacillota</taxon>
        <taxon>Bacilli</taxon>
        <taxon>Bacillales</taxon>
        <taxon>Paenibacillaceae</taxon>
        <taxon>Paenibacillus</taxon>
    </lineage>
</organism>
<feature type="domain" description="Mannosyl-glycoprotein endo-beta-N-acetylglucosamidase-like" evidence="2">
    <location>
        <begin position="279"/>
        <end position="430"/>
    </location>
</feature>
<dbReference type="GO" id="GO:0004040">
    <property type="term" value="F:amidase activity"/>
    <property type="evidence" value="ECO:0007669"/>
    <property type="project" value="InterPro"/>
</dbReference>
<dbReference type="RefSeq" id="WP_019688898.1">
    <property type="nucleotide sequence ID" value="NZ_CP036496.1"/>
</dbReference>
<keyword evidence="3" id="KW-0378">Hydrolase</keyword>
<evidence type="ECO:0000259" key="2">
    <source>
        <dbReference type="SMART" id="SM00047"/>
    </source>
</evidence>
<gene>
    <name evidence="3" type="primary">lytD</name>
    <name evidence="3" type="ORF">NCTC10343_05245</name>
</gene>
<dbReference type="GO" id="GO:0033925">
    <property type="term" value="F:mannosyl-glycoprotein endo-beta-N-acetylglucosaminidase activity"/>
    <property type="evidence" value="ECO:0007669"/>
    <property type="project" value="UniProtKB-EC"/>
</dbReference>
<keyword evidence="3" id="KW-0326">Glycosidase</keyword>
<dbReference type="EMBL" id="UGSC01000001">
    <property type="protein sequence ID" value="SUA72290.1"/>
    <property type="molecule type" value="Genomic_DNA"/>
</dbReference>
<dbReference type="InterPro" id="IPR002901">
    <property type="entry name" value="MGlyc_endo_b_GlcNAc-like_dom"/>
</dbReference>
<dbReference type="AlphaFoldDB" id="A0A378Y6X2"/>
<feature type="region of interest" description="Disordered" evidence="1">
    <location>
        <begin position="132"/>
        <end position="167"/>
    </location>
</feature>
<name>A0A378Y6X2_PAEPO</name>
<dbReference type="Proteomes" id="UP000254400">
    <property type="component" value="Unassembled WGS sequence"/>
</dbReference>